<feature type="signal peptide" evidence="17">
    <location>
        <begin position="1"/>
        <end position="17"/>
    </location>
</feature>
<evidence type="ECO:0000256" key="10">
    <source>
        <dbReference type="ARBA" id="ARBA00022837"/>
    </source>
</evidence>
<evidence type="ECO:0000256" key="9">
    <source>
        <dbReference type="ARBA" id="ARBA00022801"/>
    </source>
</evidence>
<evidence type="ECO:0000313" key="19">
    <source>
        <dbReference type="Proteomes" id="UP000501568"/>
    </source>
</evidence>
<keyword evidence="10 16" id="KW-0106">Calcium</keyword>
<feature type="binding site" description="in dimeric form" evidence="16">
    <location>
        <position position="219"/>
    </location>
    <ligand>
        <name>Ca(2+)</name>
        <dbReference type="ChEBI" id="CHEBI:29108"/>
        <label>1</label>
    </ligand>
</feature>
<dbReference type="PANTHER" id="PTHR40457">
    <property type="entry name" value="PHOSPHOLIPASE A1"/>
    <property type="match status" value="1"/>
</dbReference>
<dbReference type="EMBL" id="CP049109">
    <property type="protein sequence ID" value="QIG81745.1"/>
    <property type="molecule type" value="Genomic_DNA"/>
</dbReference>
<comment type="subunit">
    <text evidence="4 17">Homodimer; dimerization is reversible, and the dimeric form is the active one.</text>
</comment>
<evidence type="ECO:0000313" key="18">
    <source>
        <dbReference type="EMBL" id="QIG81745.1"/>
    </source>
</evidence>
<dbReference type="EC" id="3.1.1.4" evidence="17"/>
<evidence type="ECO:0000256" key="7">
    <source>
        <dbReference type="ARBA" id="ARBA00022723"/>
    </source>
</evidence>
<comment type="similarity">
    <text evidence="3 17">Belongs to the phospholipase A1 family.</text>
</comment>
<dbReference type="GO" id="GO:0004623">
    <property type="term" value="F:phospholipase A2 activity"/>
    <property type="evidence" value="ECO:0007669"/>
    <property type="project" value="UniProtKB-EC"/>
</dbReference>
<keyword evidence="6" id="KW-0812">Transmembrane</keyword>
<protein>
    <recommendedName>
        <fullName evidence="17">Phospholipase A1</fullName>
        <ecNumber evidence="17">3.1.1.32</ecNumber>
        <ecNumber evidence="17">3.1.1.4</ecNumber>
    </recommendedName>
    <alternativeName>
        <fullName evidence="17">Phosphatidylcholine 1-acylhydrolase</fullName>
    </alternativeName>
</protein>
<keyword evidence="7 16" id="KW-0479">Metal-binding</keyword>
<evidence type="ECO:0000256" key="3">
    <source>
        <dbReference type="ARBA" id="ARBA00010525"/>
    </source>
</evidence>
<name>A0A6G6Y9Z1_9SPHN</name>
<keyword evidence="19" id="KW-1185">Reference proteome</keyword>
<dbReference type="PRINTS" id="PR01486">
    <property type="entry name" value="PHPHLIPASEA1"/>
</dbReference>
<evidence type="ECO:0000256" key="16">
    <source>
        <dbReference type="PIRSR" id="PIRSR603187-2"/>
    </source>
</evidence>
<reference evidence="18 19" key="1">
    <citation type="submission" date="2020-02" db="EMBL/GenBank/DDBJ databases">
        <authorList>
            <person name="Zheng R.K."/>
            <person name="Sun C.M."/>
        </authorList>
    </citation>
    <scope>NUCLEOTIDE SEQUENCE [LARGE SCALE GENOMIC DNA]</scope>
    <source>
        <strain evidence="19">zrk23</strain>
    </source>
</reference>
<evidence type="ECO:0000256" key="6">
    <source>
        <dbReference type="ARBA" id="ARBA00022692"/>
    </source>
</evidence>
<dbReference type="EC" id="3.1.1.32" evidence="17"/>
<feature type="chain" id="PRO_5026370661" description="Phospholipase A1" evidence="17">
    <location>
        <begin position="18"/>
        <end position="349"/>
    </location>
</feature>
<dbReference type="SUPFAM" id="SSF56931">
    <property type="entry name" value="Outer membrane phospholipase A (OMPLA)"/>
    <property type="match status" value="1"/>
</dbReference>
<keyword evidence="12 17" id="KW-0443">Lipid metabolism</keyword>
<comment type="catalytic activity">
    <reaction evidence="1 17">
        <text>a 1,2-diacyl-sn-glycero-3-phosphocholine + H2O = a 2-acyl-sn-glycero-3-phosphocholine + a fatty acid + H(+)</text>
        <dbReference type="Rhea" id="RHEA:18689"/>
        <dbReference type="ChEBI" id="CHEBI:15377"/>
        <dbReference type="ChEBI" id="CHEBI:15378"/>
        <dbReference type="ChEBI" id="CHEBI:28868"/>
        <dbReference type="ChEBI" id="CHEBI:57643"/>
        <dbReference type="ChEBI" id="CHEBI:57875"/>
        <dbReference type="EC" id="3.1.1.32"/>
    </reaction>
</comment>
<feature type="binding site" description="in dimeric form" evidence="16">
    <location>
        <position position="184"/>
    </location>
    <ligand>
        <name>Ca(2+)</name>
        <dbReference type="ChEBI" id="CHEBI:29108"/>
        <label>1</label>
    </ligand>
</feature>
<comment type="function">
    <text evidence="17">Hydrolysis of phosphatidylcholine with phospholipase A2 (EC 3.1.1.4) and phospholipase A1 (EC 3.1.1.32) activities.</text>
</comment>
<feature type="active site" description="Nucleophile" evidence="15">
    <location>
        <position position="216"/>
    </location>
</feature>
<proteinExistence type="inferred from homology"/>
<keyword evidence="9 17" id="KW-0378">Hydrolase</keyword>
<dbReference type="InterPro" id="IPR036541">
    <property type="entry name" value="PLipase_A1_sf"/>
</dbReference>
<evidence type="ECO:0000256" key="8">
    <source>
        <dbReference type="ARBA" id="ARBA00022729"/>
    </source>
</evidence>
<evidence type="ECO:0000256" key="2">
    <source>
        <dbReference type="ARBA" id="ARBA00001604"/>
    </source>
</evidence>
<sequence length="349" mass="38031">MAPLLIAPFLIAAPAAAQLRTVPVQPASEREALRGVEVYLLNESDAPQPIEAPRQIELTAADGTKLILERVPAPDRTVEPGGFAKLRYVPVGLAGTATPPAAAWTPAPDAPEGETVVASSTGSSAALLDRFEPHEPIYAAWGPEEAGIKMQFSFAFKPFVGETALRHLRVAYTQTMYWDFDAPSGPFRATDYSPEVYAQVPVGDATQIAFGYRHDSNGRDIGSKDVNRIFGRVEQRFDLGEDWRLDVAPMAWVYFAHQGSAPDIEDYRGYTALTAAVTQVDGIRLAVTGRGNFNTGNGAVEGFLSYPLTRIDSQLGGYLFVQGFHGEGEWLDRYDVTDTQLRFGIAFTR</sequence>
<keyword evidence="13" id="KW-0472">Membrane</keyword>
<dbReference type="Pfam" id="PF02253">
    <property type="entry name" value="PLA1"/>
    <property type="match status" value="1"/>
</dbReference>
<comment type="catalytic activity">
    <reaction evidence="2 17">
        <text>a 1,2-diacyl-sn-glycero-3-phosphocholine + H2O = a 1-acyl-sn-glycero-3-phosphocholine + a fatty acid + H(+)</text>
        <dbReference type="Rhea" id="RHEA:15801"/>
        <dbReference type="ChEBI" id="CHEBI:15377"/>
        <dbReference type="ChEBI" id="CHEBI:15378"/>
        <dbReference type="ChEBI" id="CHEBI:28868"/>
        <dbReference type="ChEBI" id="CHEBI:57643"/>
        <dbReference type="ChEBI" id="CHEBI:58168"/>
        <dbReference type="EC" id="3.1.1.4"/>
    </reaction>
</comment>
<dbReference type="PANTHER" id="PTHR40457:SF1">
    <property type="entry name" value="PHOSPHOLIPASE A1"/>
    <property type="match status" value="1"/>
</dbReference>
<evidence type="ECO:0000256" key="13">
    <source>
        <dbReference type="ARBA" id="ARBA00023136"/>
    </source>
</evidence>
<keyword evidence="8 17" id="KW-0732">Signal</keyword>
<keyword evidence="14 17" id="KW-0998">Cell outer membrane</keyword>
<evidence type="ECO:0000256" key="15">
    <source>
        <dbReference type="PIRSR" id="PIRSR603187-1"/>
    </source>
</evidence>
<feature type="active site" description="Proton acceptor" evidence="15">
    <location>
        <position position="214"/>
    </location>
</feature>
<evidence type="ECO:0000256" key="17">
    <source>
        <dbReference type="RuleBase" id="RU366027"/>
    </source>
</evidence>
<evidence type="ECO:0000256" key="4">
    <source>
        <dbReference type="ARBA" id="ARBA00011702"/>
    </source>
</evidence>
<evidence type="ECO:0000256" key="11">
    <source>
        <dbReference type="ARBA" id="ARBA00022963"/>
    </source>
</evidence>
<dbReference type="KEGG" id="spzr:G5C33_02595"/>
<dbReference type="GO" id="GO:0016042">
    <property type="term" value="P:lipid catabolic process"/>
    <property type="evidence" value="ECO:0007669"/>
    <property type="project" value="UniProtKB-KW"/>
</dbReference>
<comment type="cofactor">
    <cofactor evidence="17">
        <name>Ca(2+)</name>
        <dbReference type="ChEBI" id="CHEBI:29108"/>
    </cofactor>
    <text evidence="17">Binds 1 Ca(2+) ion per monomer. In the dimeric form the Ca(2+) is bound by different amino acids with binding of each Ca(2+) shared with ligands coming from each monomer. The Ca(2+) ion may have a role in catalysis.</text>
</comment>
<evidence type="ECO:0000256" key="5">
    <source>
        <dbReference type="ARBA" id="ARBA00022452"/>
    </source>
</evidence>
<organism evidence="18 19">
    <name type="scientific">Stakelama tenebrarum</name>
    <dbReference type="NCBI Taxonomy" id="2711215"/>
    <lineage>
        <taxon>Bacteria</taxon>
        <taxon>Pseudomonadati</taxon>
        <taxon>Pseudomonadota</taxon>
        <taxon>Alphaproteobacteria</taxon>
        <taxon>Sphingomonadales</taxon>
        <taxon>Sphingomonadaceae</taxon>
        <taxon>Stakelama</taxon>
    </lineage>
</organism>
<dbReference type="GO" id="GO:0008970">
    <property type="term" value="F:phospholipase A1 activity"/>
    <property type="evidence" value="ECO:0007669"/>
    <property type="project" value="UniProtKB-EC"/>
</dbReference>
<dbReference type="GO" id="GO:0046872">
    <property type="term" value="F:metal ion binding"/>
    <property type="evidence" value="ECO:0007669"/>
    <property type="project" value="UniProtKB-KW"/>
</dbReference>
<dbReference type="GO" id="GO:0009279">
    <property type="term" value="C:cell outer membrane"/>
    <property type="evidence" value="ECO:0007669"/>
    <property type="project" value="UniProtKB-SubCell"/>
</dbReference>
<keyword evidence="5" id="KW-1134">Transmembrane beta strand</keyword>
<dbReference type="Gene3D" id="2.40.230.10">
    <property type="entry name" value="Phospholipase A1"/>
    <property type="match status" value="1"/>
</dbReference>
<keyword evidence="11 17" id="KW-0442">Lipid degradation</keyword>
<evidence type="ECO:0000256" key="1">
    <source>
        <dbReference type="ARBA" id="ARBA00000111"/>
    </source>
</evidence>
<comment type="subcellular location">
    <subcellularLocation>
        <location evidence="17">Cell outer membrane</location>
        <topology evidence="17">Multi-pass membrane protein</topology>
    </subcellularLocation>
    <text evidence="17">One of the very few enzymes located there.</text>
</comment>
<evidence type="ECO:0000256" key="12">
    <source>
        <dbReference type="ARBA" id="ARBA00023098"/>
    </source>
</evidence>
<gene>
    <name evidence="18" type="ORF">G5C33_02595</name>
</gene>
<accession>A0A6G6Y9Z1</accession>
<dbReference type="AlphaFoldDB" id="A0A6G6Y9Z1"/>
<dbReference type="Proteomes" id="UP000501568">
    <property type="component" value="Chromosome"/>
</dbReference>
<dbReference type="InterPro" id="IPR003187">
    <property type="entry name" value="PLipase_A1"/>
</dbReference>
<feature type="binding site" description="in dimeric form" evidence="16">
    <location>
        <position position="223"/>
    </location>
    <ligand>
        <name>Ca(2+)</name>
        <dbReference type="ChEBI" id="CHEBI:29108"/>
        <label>1</label>
    </ligand>
</feature>
<evidence type="ECO:0000256" key="14">
    <source>
        <dbReference type="ARBA" id="ARBA00023237"/>
    </source>
</evidence>